<accession>A0A151QNB6</accession>
<evidence type="ECO:0000259" key="1">
    <source>
        <dbReference type="Pfam" id="PF13960"/>
    </source>
</evidence>
<dbReference type="Proteomes" id="UP000075243">
    <property type="component" value="Unassembled WGS sequence"/>
</dbReference>
<dbReference type="Gramene" id="C.cajan_45000.t">
    <property type="protein sequence ID" value="C.cajan_45000.t"/>
    <property type="gene ID" value="C.cajan_45000"/>
</dbReference>
<dbReference type="InterPro" id="IPR004242">
    <property type="entry name" value="Transposase_21"/>
</dbReference>
<dbReference type="InterPro" id="IPR025452">
    <property type="entry name" value="DUF4218"/>
</dbReference>
<organism evidence="2 3">
    <name type="scientific">Cajanus cajan</name>
    <name type="common">Pigeon pea</name>
    <name type="synonym">Cajanus indicus</name>
    <dbReference type="NCBI Taxonomy" id="3821"/>
    <lineage>
        <taxon>Eukaryota</taxon>
        <taxon>Viridiplantae</taxon>
        <taxon>Streptophyta</taxon>
        <taxon>Embryophyta</taxon>
        <taxon>Tracheophyta</taxon>
        <taxon>Spermatophyta</taxon>
        <taxon>Magnoliopsida</taxon>
        <taxon>eudicotyledons</taxon>
        <taxon>Gunneridae</taxon>
        <taxon>Pentapetalae</taxon>
        <taxon>rosids</taxon>
        <taxon>fabids</taxon>
        <taxon>Fabales</taxon>
        <taxon>Fabaceae</taxon>
        <taxon>Papilionoideae</taxon>
        <taxon>50 kb inversion clade</taxon>
        <taxon>NPAAA clade</taxon>
        <taxon>indigoferoid/millettioid clade</taxon>
        <taxon>Phaseoleae</taxon>
        <taxon>Cajanus</taxon>
    </lineage>
</organism>
<dbReference type="Pfam" id="PF02992">
    <property type="entry name" value="Transposase_21"/>
    <property type="match status" value="1"/>
</dbReference>
<keyword evidence="3" id="KW-1185">Reference proteome</keyword>
<reference evidence="2" key="1">
    <citation type="journal article" date="2012" name="Nat. Biotechnol.">
        <title>Draft genome sequence of pigeonpea (Cajanus cajan), an orphan legume crop of resource-poor farmers.</title>
        <authorList>
            <person name="Varshney R.K."/>
            <person name="Chen W."/>
            <person name="Li Y."/>
            <person name="Bharti A.K."/>
            <person name="Saxena R.K."/>
            <person name="Schlueter J.A."/>
            <person name="Donoghue M.T."/>
            <person name="Azam S."/>
            <person name="Fan G."/>
            <person name="Whaley A.M."/>
            <person name="Farmer A.D."/>
            <person name="Sheridan J."/>
            <person name="Iwata A."/>
            <person name="Tuteja R."/>
            <person name="Penmetsa R.V."/>
            <person name="Wu W."/>
            <person name="Upadhyaya H.D."/>
            <person name="Yang S.P."/>
            <person name="Shah T."/>
            <person name="Saxena K.B."/>
            <person name="Michael T."/>
            <person name="McCombie W.R."/>
            <person name="Yang B."/>
            <person name="Zhang G."/>
            <person name="Yang H."/>
            <person name="Wang J."/>
            <person name="Spillane C."/>
            <person name="Cook D.R."/>
            <person name="May G.D."/>
            <person name="Xu X."/>
            <person name="Jackson S.A."/>
        </authorList>
    </citation>
    <scope>NUCLEOTIDE SEQUENCE [LARGE SCALE GENOMIC DNA]</scope>
</reference>
<dbReference type="EMBL" id="KQ485663">
    <property type="protein sequence ID" value="KYP31798.1"/>
    <property type="molecule type" value="Genomic_DNA"/>
</dbReference>
<gene>
    <name evidence="2" type="ORF">KK1_047707</name>
</gene>
<sequence length="617" mass="71872">MRIGETIDMHHAHEVPIASNLDVHLDDVMPHTTQEEHESREYYELARDGQEPLYEGCIKYSRLSFLVKLYHIKCLCGISDKAMTMILELLNDAFENVKIPCSFYEAKKIITKLGLNYEKIHACPNNCMLYWGNREDEEREACKTCHTSRWKSREKVGMVEVTSEDNNLKKIPAKVLRDSEAWKHFNLTHKEFASDPRNVRLALATDGFNPFGLMSPNYSIRPVILIPYNMPPWLCMKPTSFIMSMIIPGKKMPGNDIDVYLQPLIKELNELWTTSVDAYDSFKKEMFKLRAALMWTISDFPGLGTLSGWNTYTGLACPSCNFDFAPLHLKDSGKFCFWGFRRYLDQRHRFRLCIIRFNGEQDMCNPPKRLSGVEILQQVENVKVVFGREKKKDSRKRKRSERFAQRVTEQWHKKSIFFDLIYWKQNCLRHCLDVMHIEKNVCDNIINTLLNVPKKSKDHVDARKDLKVLGIRPDLWPNENGRYPQAIFTLSSKGKRTFLTTLKNISVPDGYSSNISRCIDLETLRFNGMLKSHDCHILMEQLLPLAMRSSLPDEVSTILIELCSFFRQLCGKVLKVEDLDKMQNQIVLTLCHMEMIFPHSFFTVMVHLKVQKYLGHD</sequence>
<dbReference type="PANTHER" id="PTHR10775:SF158">
    <property type="entry name" value="TNP2-LIKE TRANSPOSON PROTEIN"/>
    <property type="match status" value="1"/>
</dbReference>
<evidence type="ECO:0000313" key="2">
    <source>
        <dbReference type="EMBL" id="KYP31798.1"/>
    </source>
</evidence>
<dbReference type="Pfam" id="PF13960">
    <property type="entry name" value="DUF4218"/>
    <property type="match status" value="1"/>
</dbReference>
<protein>
    <recommendedName>
        <fullName evidence="1">DUF4218 domain-containing protein</fullName>
    </recommendedName>
</protein>
<evidence type="ECO:0000313" key="3">
    <source>
        <dbReference type="Proteomes" id="UP000075243"/>
    </source>
</evidence>
<feature type="domain" description="DUF4218" evidence="1">
    <location>
        <begin position="569"/>
        <end position="610"/>
    </location>
</feature>
<proteinExistence type="predicted"/>
<dbReference type="PANTHER" id="PTHR10775">
    <property type="entry name" value="OS08G0208400 PROTEIN"/>
    <property type="match status" value="1"/>
</dbReference>
<name>A0A151QNB6_CAJCA</name>
<dbReference type="AlphaFoldDB" id="A0A151QNB6"/>